<comment type="catalytic activity">
    <reaction evidence="8 12">
        <text>GTP + H2O = GDP + phosphate + H(+)</text>
        <dbReference type="Rhea" id="RHEA:19669"/>
        <dbReference type="ChEBI" id="CHEBI:15377"/>
        <dbReference type="ChEBI" id="CHEBI:15378"/>
        <dbReference type="ChEBI" id="CHEBI:37565"/>
        <dbReference type="ChEBI" id="CHEBI:43474"/>
        <dbReference type="ChEBI" id="CHEBI:58189"/>
        <dbReference type="EC" id="3.6.5.n1"/>
    </reaction>
</comment>
<dbReference type="InterPro" id="IPR006297">
    <property type="entry name" value="EF-4"/>
</dbReference>
<dbReference type="SUPFAM" id="SSF50447">
    <property type="entry name" value="Translation proteins"/>
    <property type="match status" value="1"/>
</dbReference>
<dbReference type="PROSITE" id="PS00301">
    <property type="entry name" value="G_TR_1"/>
    <property type="match status" value="1"/>
</dbReference>
<dbReference type="InterPro" id="IPR027417">
    <property type="entry name" value="P-loop_NTPase"/>
</dbReference>
<dbReference type="PANTHER" id="PTHR43512">
    <property type="entry name" value="TRANSLATION FACTOR GUF1-RELATED"/>
    <property type="match status" value="1"/>
</dbReference>
<evidence type="ECO:0000256" key="12">
    <source>
        <dbReference type="HAMAP-Rule" id="MF_00071"/>
    </source>
</evidence>
<dbReference type="GO" id="GO:0043022">
    <property type="term" value="F:ribosome binding"/>
    <property type="evidence" value="ECO:0007669"/>
    <property type="project" value="UniProtKB-UniRule"/>
</dbReference>
<dbReference type="PROSITE" id="PS51722">
    <property type="entry name" value="G_TR_2"/>
    <property type="match status" value="1"/>
</dbReference>
<keyword evidence="2 12" id="KW-1003">Cell membrane</keyword>
<dbReference type="GO" id="GO:0005886">
    <property type="term" value="C:plasma membrane"/>
    <property type="evidence" value="ECO:0007669"/>
    <property type="project" value="UniProtKB-SubCell"/>
</dbReference>
<evidence type="ECO:0000256" key="4">
    <source>
        <dbReference type="ARBA" id="ARBA00022801"/>
    </source>
</evidence>
<dbReference type="Pfam" id="PF06421">
    <property type="entry name" value="LepA_C"/>
    <property type="match status" value="1"/>
</dbReference>
<dbReference type="GO" id="GO:0045727">
    <property type="term" value="P:positive regulation of translation"/>
    <property type="evidence" value="ECO:0007669"/>
    <property type="project" value="UniProtKB-UniRule"/>
</dbReference>
<evidence type="ECO:0000259" key="13">
    <source>
        <dbReference type="PROSITE" id="PS51722"/>
    </source>
</evidence>
<dbReference type="GO" id="GO:0003746">
    <property type="term" value="F:translation elongation factor activity"/>
    <property type="evidence" value="ECO:0007669"/>
    <property type="project" value="UniProtKB-UniRule"/>
</dbReference>
<dbReference type="GO" id="GO:0003924">
    <property type="term" value="F:GTPase activity"/>
    <property type="evidence" value="ECO:0007669"/>
    <property type="project" value="UniProtKB-UniRule"/>
</dbReference>
<dbReference type="NCBIfam" id="TIGR00231">
    <property type="entry name" value="small_GTP"/>
    <property type="match status" value="1"/>
</dbReference>
<dbReference type="SUPFAM" id="SSF54980">
    <property type="entry name" value="EF-G C-terminal domain-like"/>
    <property type="match status" value="2"/>
</dbReference>
<evidence type="ECO:0000256" key="9">
    <source>
        <dbReference type="ARBA" id="ARBA00057626"/>
    </source>
</evidence>
<dbReference type="SMART" id="SM00838">
    <property type="entry name" value="EFG_C"/>
    <property type="match status" value="1"/>
</dbReference>
<dbReference type="PRINTS" id="PR00315">
    <property type="entry name" value="ELONGATNFCT"/>
</dbReference>
<keyword evidence="7 12" id="KW-0472">Membrane</keyword>
<comment type="caution">
    <text evidence="14">The sequence shown here is derived from an EMBL/GenBank/DDBJ whole genome shotgun (WGS) entry which is preliminary data.</text>
</comment>
<dbReference type="InterPro" id="IPR000640">
    <property type="entry name" value="EFG_V-like"/>
</dbReference>
<dbReference type="CDD" id="cd03709">
    <property type="entry name" value="lepA_C"/>
    <property type="match status" value="1"/>
</dbReference>
<keyword evidence="15" id="KW-1185">Reference proteome</keyword>
<dbReference type="InterPro" id="IPR038363">
    <property type="entry name" value="LepA_C_sf"/>
</dbReference>
<evidence type="ECO:0000256" key="3">
    <source>
        <dbReference type="ARBA" id="ARBA00022741"/>
    </source>
</evidence>
<reference evidence="14 15" key="1">
    <citation type="submission" date="2018-11" db="EMBL/GenBank/DDBJ databases">
        <title>Sequencing the genomes of 1000 actinobacteria strains.</title>
        <authorList>
            <person name="Klenk H.-P."/>
        </authorList>
    </citation>
    <scope>NUCLEOTIDE SEQUENCE [LARGE SCALE GENOMIC DNA]</scope>
    <source>
        <strain evidence="14 15">DSM 15700</strain>
    </source>
</reference>
<dbReference type="CDD" id="cd03699">
    <property type="entry name" value="EF4_II"/>
    <property type="match status" value="1"/>
</dbReference>
<keyword evidence="3 12" id="KW-0547">Nucleotide-binding</keyword>
<organism evidence="14 15">
    <name type="scientific">Myceligenerans xiligouense</name>
    <dbReference type="NCBI Taxonomy" id="253184"/>
    <lineage>
        <taxon>Bacteria</taxon>
        <taxon>Bacillati</taxon>
        <taxon>Actinomycetota</taxon>
        <taxon>Actinomycetes</taxon>
        <taxon>Micrococcales</taxon>
        <taxon>Promicromonosporaceae</taxon>
        <taxon>Myceligenerans</taxon>
    </lineage>
</organism>
<comment type="similarity">
    <text evidence="1 12">Belongs to the TRAFAC class translation factor GTPase superfamily. Classic translation factor GTPase family. LepA subfamily.</text>
</comment>
<evidence type="ECO:0000256" key="7">
    <source>
        <dbReference type="ARBA" id="ARBA00023136"/>
    </source>
</evidence>
<dbReference type="InterPro" id="IPR031157">
    <property type="entry name" value="G_TR_CS"/>
</dbReference>
<evidence type="ECO:0000313" key="15">
    <source>
        <dbReference type="Proteomes" id="UP000280501"/>
    </source>
</evidence>
<dbReference type="CDD" id="cd01890">
    <property type="entry name" value="LepA"/>
    <property type="match status" value="1"/>
</dbReference>
<name>A0A3N4ZKZ0_9MICO</name>
<dbReference type="EC" id="3.6.5.n1" evidence="11 12"/>
<sequence length="627" mass="68851">MPPIPTEPATARIQPNATPPELIRNFCIIAHIDHGKSTLADRMLQFTGVVQPRDARAQYLDRMDIERERGITIKSQAVRMPWAVVGEDGTETPHALHMIDTPGHVDFTYEVSRSLAACEGAVLLVDAAQGIEAQTLANLYLAMENELEIIPVLNKIDLPAAQPEKYAEELAHLVGGDPSDVLKVSGKTGEGVEALLDKIVATVPAPTGDADAPARAMIFDSVYDTYRGVVTYVRVIDGDLNPRERIVMMSTRAQHELLEIGVHSPDATPTKGLGVGEVGYLITGVKDVRQSKVGDTVTNAHKPADTALAGYDDPKPMVFSGLYPIDGSDYPALREALDKLKLNDAALNYEPETSVALGFGYRVGFLGLLHLEIVRERLEREFNLDLISTAPNVVYDVTMEDGEEVKVTNPSEFPTGKIGEVREPMVRATVLTPSEFVGTVMGLCTDRRGQMQGMDYLSEDRVELRYTLPLAEIVFDFFDQLKSRTRGYASLDYETSGDQAANLVKVDILLQGDQVDAFSAIVHRDKAYDYGVLMTAKLKEIIPRQQFEVPVQAAIGARVIARETVRAMRKDVLAKCYGGDISRKRKLLEKQKEGKKRMKNIGSVEVPKDAFIAALSSDPSSGKDKKK</sequence>
<comment type="subcellular location">
    <subcellularLocation>
        <location evidence="12">Cell membrane</location>
        <topology evidence="12">Peripheral membrane protein</topology>
        <orientation evidence="12">Cytoplasmic side</orientation>
    </subcellularLocation>
</comment>
<evidence type="ECO:0000256" key="10">
    <source>
        <dbReference type="ARBA" id="ARBA00061052"/>
    </source>
</evidence>
<dbReference type="FunFam" id="3.40.50.300:FF:000078">
    <property type="entry name" value="Elongation factor 4"/>
    <property type="match status" value="1"/>
</dbReference>
<evidence type="ECO:0000256" key="5">
    <source>
        <dbReference type="ARBA" id="ARBA00022917"/>
    </source>
</evidence>
<evidence type="ECO:0000256" key="8">
    <source>
        <dbReference type="ARBA" id="ARBA00050293"/>
    </source>
</evidence>
<dbReference type="Gene3D" id="2.40.30.10">
    <property type="entry name" value="Translation factors"/>
    <property type="match status" value="1"/>
</dbReference>
<evidence type="ECO:0000256" key="1">
    <source>
        <dbReference type="ARBA" id="ARBA00005454"/>
    </source>
</evidence>
<dbReference type="GO" id="GO:0005525">
    <property type="term" value="F:GTP binding"/>
    <property type="evidence" value="ECO:0007669"/>
    <property type="project" value="UniProtKB-UniRule"/>
</dbReference>
<dbReference type="InterPro" id="IPR005225">
    <property type="entry name" value="Small_GTP-bd"/>
</dbReference>
<dbReference type="Gene3D" id="3.30.70.2570">
    <property type="entry name" value="Elongation factor 4, C-terminal domain"/>
    <property type="match status" value="1"/>
</dbReference>
<dbReference type="Pfam" id="PF00009">
    <property type="entry name" value="GTP_EFTU"/>
    <property type="match status" value="1"/>
</dbReference>
<gene>
    <name evidence="12" type="primary">lepA</name>
    <name evidence="14" type="ORF">EDD34_1188</name>
</gene>
<comment type="function">
    <text evidence="9 12">Required for accurate and efficient protein synthesis under certain stress conditions. May act as a fidelity factor of the translation reaction, by catalyzing a one-codon backward translocation of tRNAs on improperly translocated ribosomes. Back-translocation proceeds from a post-translocation (POST) complex to a pre-translocation (PRE) complex, thus giving elongation factor G a second chance to translocate the tRNAs correctly. Binds to ribosomes in a GTP-dependent manner.</text>
</comment>
<dbReference type="Pfam" id="PF00679">
    <property type="entry name" value="EFG_C"/>
    <property type="match status" value="1"/>
</dbReference>
<evidence type="ECO:0000256" key="11">
    <source>
        <dbReference type="ARBA" id="ARBA00066744"/>
    </source>
</evidence>
<dbReference type="Gene3D" id="3.30.70.870">
    <property type="entry name" value="Elongation Factor G (Translational Gtpase), domain 3"/>
    <property type="match status" value="1"/>
</dbReference>
<accession>A0A3N4ZKZ0</accession>
<evidence type="ECO:0000256" key="6">
    <source>
        <dbReference type="ARBA" id="ARBA00023134"/>
    </source>
</evidence>
<dbReference type="InterPro" id="IPR013842">
    <property type="entry name" value="LepA_CTD"/>
</dbReference>
<feature type="domain" description="Tr-type G" evidence="13">
    <location>
        <begin position="21"/>
        <end position="207"/>
    </location>
</feature>
<dbReference type="Proteomes" id="UP000280501">
    <property type="component" value="Unassembled WGS sequence"/>
</dbReference>
<dbReference type="InterPro" id="IPR009000">
    <property type="entry name" value="Transl_B-barrel_sf"/>
</dbReference>
<dbReference type="Gene3D" id="3.40.50.300">
    <property type="entry name" value="P-loop containing nucleotide triphosphate hydrolases"/>
    <property type="match status" value="1"/>
</dbReference>
<dbReference type="Gene3D" id="3.30.70.240">
    <property type="match status" value="1"/>
</dbReference>
<dbReference type="EMBL" id="RKQZ01000001">
    <property type="protein sequence ID" value="RPF20591.1"/>
    <property type="molecule type" value="Genomic_DNA"/>
</dbReference>
<keyword evidence="5 12" id="KW-0648">Protein biosynthesis</keyword>
<dbReference type="FunFam" id="3.30.70.2570:FF:000001">
    <property type="entry name" value="Translation factor GUF1, mitochondrial"/>
    <property type="match status" value="1"/>
</dbReference>
<dbReference type="CDD" id="cd16260">
    <property type="entry name" value="EF4_III"/>
    <property type="match status" value="1"/>
</dbReference>
<dbReference type="InterPro" id="IPR035647">
    <property type="entry name" value="EFG_III/V"/>
</dbReference>
<dbReference type="HAMAP" id="MF_00071">
    <property type="entry name" value="LepA"/>
    <property type="match status" value="1"/>
</dbReference>
<evidence type="ECO:0000313" key="14">
    <source>
        <dbReference type="EMBL" id="RPF20591.1"/>
    </source>
</evidence>
<dbReference type="AlphaFoldDB" id="A0A3N4ZKZ0"/>
<dbReference type="NCBIfam" id="TIGR01393">
    <property type="entry name" value="lepA"/>
    <property type="match status" value="1"/>
</dbReference>
<proteinExistence type="inferred from homology"/>
<dbReference type="FunFam" id="3.30.70.240:FF:000007">
    <property type="entry name" value="Translation factor GUF1, mitochondrial"/>
    <property type="match status" value="1"/>
</dbReference>
<dbReference type="FunFam" id="3.30.70.870:FF:000004">
    <property type="entry name" value="Translation factor GUF1, mitochondrial"/>
    <property type="match status" value="1"/>
</dbReference>
<dbReference type="InterPro" id="IPR000795">
    <property type="entry name" value="T_Tr_GTP-bd_dom"/>
</dbReference>
<comment type="similarity">
    <text evidence="10">Belongs to the GTP-binding elongation factor family. LepA subfamily.</text>
</comment>
<dbReference type="RefSeq" id="WP_281277748.1">
    <property type="nucleotide sequence ID" value="NZ_RKQZ01000001.1"/>
</dbReference>
<feature type="binding site" evidence="12">
    <location>
        <begin position="33"/>
        <end position="38"/>
    </location>
    <ligand>
        <name>GTP</name>
        <dbReference type="ChEBI" id="CHEBI:37565"/>
    </ligand>
</feature>
<feature type="binding site" evidence="12">
    <location>
        <begin position="154"/>
        <end position="157"/>
    </location>
    <ligand>
        <name>GTP</name>
        <dbReference type="ChEBI" id="CHEBI:37565"/>
    </ligand>
</feature>
<dbReference type="FunFam" id="2.40.30.10:FF:000015">
    <property type="entry name" value="Translation factor GUF1, mitochondrial"/>
    <property type="match status" value="1"/>
</dbReference>
<keyword evidence="6 12" id="KW-0342">GTP-binding</keyword>
<dbReference type="SUPFAM" id="SSF52540">
    <property type="entry name" value="P-loop containing nucleoside triphosphate hydrolases"/>
    <property type="match status" value="1"/>
</dbReference>
<dbReference type="InterPro" id="IPR035654">
    <property type="entry name" value="LepA_IV"/>
</dbReference>
<keyword evidence="4 12" id="KW-0378">Hydrolase</keyword>
<protein>
    <recommendedName>
        <fullName evidence="11 12">Elongation factor 4</fullName>
        <shortName evidence="12">EF-4</shortName>
        <ecNumber evidence="11 12">3.6.5.n1</ecNumber>
    </recommendedName>
    <alternativeName>
        <fullName evidence="12">Ribosomal back-translocase LepA</fullName>
    </alternativeName>
</protein>
<dbReference type="PANTHER" id="PTHR43512:SF4">
    <property type="entry name" value="TRANSLATION FACTOR GUF1 HOMOLOG, CHLOROPLASTIC"/>
    <property type="match status" value="1"/>
</dbReference>
<evidence type="ECO:0000256" key="2">
    <source>
        <dbReference type="ARBA" id="ARBA00022475"/>
    </source>
</evidence>